<organism evidence="3 4">
    <name type="scientific">Zymoseptoria tritici ST99CH_1E4</name>
    <dbReference type="NCBI Taxonomy" id="1276532"/>
    <lineage>
        <taxon>Eukaryota</taxon>
        <taxon>Fungi</taxon>
        <taxon>Dikarya</taxon>
        <taxon>Ascomycota</taxon>
        <taxon>Pezizomycotina</taxon>
        <taxon>Dothideomycetes</taxon>
        <taxon>Dothideomycetidae</taxon>
        <taxon>Mycosphaerellales</taxon>
        <taxon>Mycosphaerellaceae</taxon>
        <taxon>Zymoseptoria</taxon>
    </lineage>
</organism>
<name>A0A2H1FPA5_ZYMTR</name>
<accession>A0A2H1FPA5</accession>
<dbReference type="PANTHER" id="PTHR12197:SF251">
    <property type="entry name" value="EG:BACR7C10.4 PROTEIN"/>
    <property type="match status" value="1"/>
</dbReference>
<sequence length="515" mass="58187">MAALPSELALLSSGHKTESVPSLPLTHAAPSESGDSRMESPFSYTEWRPTRPQRNIADDLSPQTLTALIQDLSTTTYALHTNPYDPNFWFQRAQILSQLHYPELATGSAHKSSLLCDAIIRSLDQHPRRRLGYRMGFYMLDDHEYDEIGQGEAREALRDVATSLRQYAEALIQSELEFAPEFEDGMFVARPYPWLSRFVNRSDEALEQVNAELGDLCEVRRNAFGQIGKGGGSEVWGVFAKKDIKQDELVVVDRSRTWGCNGPGIDGSRDNLHGGFGCMEDLHPNADEDDIDHDMRWIRDRTGVKAASVILHCKLLLCSIVDKSSHPLVHPLLARLTPTYREKSSSFKLKEDIIIPNEALRRFGVDIFANFTYDTDVFFTILARIDNNSWSDPNVSSLNGLFAMFNHSCEPNCTWHTAEDHAKMEVWTNRDVSKGEQLFVEYDCYVSGQSVAARRKRLRRWLDGDCQCGRCVREAEEVDGKAEVKVDMAWDSAVKPVLPEDEVLDRFKTTSSKGD</sequence>
<evidence type="ECO:0000313" key="3">
    <source>
        <dbReference type="EMBL" id="SMR43178.1"/>
    </source>
</evidence>
<dbReference type="EMBL" id="LT854253">
    <property type="protein sequence ID" value="SMR43178.1"/>
    <property type="molecule type" value="Genomic_DNA"/>
</dbReference>
<gene>
    <name evidence="3" type="ORF">ZT1E4_G1956</name>
</gene>
<dbReference type="InterPro" id="IPR001214">
    <property type="entry name" value="SET_dom"/>
</dbReference>
<dbReference type="SUPFAM" id="SSF82199">
    <property type="entry name" value="SET domain"/>
    <property type="match status" value="1"/>
</dbReference>
<proteinExistence type="predicted"/>
<dbReference type="PANTHER" id="PTHR12197">
    <property type="entry name" value="HISTONE-LYSINE N-METHYLTRANSFERASE SMYD"/>
    <property type="match status" value="1"/>
</dbReference>
<dbReference type="SMART" id="SM00317">
    <property type="entry name" value="SET"/>
    <property type="match status" value="1"/>
</dbReference>
<dbReference type="CDD" id="cd20071">
    <property type="entry name" value="SET_SMYD"/>
    <property type="match status" value="1"/>
</dbReference>
<dbReference type="Pfam" id="PF00856">
    <property type="entry name" value="SET"/>
    <property type="match status" value="1"/>
</dbReference>
<dbReference type="InterPro" id="IPR050869">
    <property type="entry name" value="H3K4_H4K5_MeTrfase"/>
</dbReference>
<reference evidence="4" key="1">
    <citation type="submission" date="2017-05" db="EMBL/GenBank/DDBJ databases">
        <authorList>
            <person name="Song R."/>
            <person name="Chenine A.L."/>
            <person name="Ruprecht R.M."/>
        </authorList>
    </citation>
    <scope>NUCLEOTIDE SEQUENCE [LARGE SCALE GENOMIC DNA]</scope>
</reference>
<protein>
    <recommendedName>
        <fullName evidence="2">SET domain-containing protein</fullName>
    </recommendedName>
</protein>
<dbReference type="Proteomes" id="UP000245764">
    <property type="component" value="Chromosome 1"/>
</dbReference>
<dbReference type="PROSITE" id="PS50280">
    <property type="entry name" value="SET"/>
    <property type="match status" value="1"/>
</dbReference>
<evidence type="ECO:0000256" key="1">
    <source>
        <dbReference type="SAM" id="MobiDB-lite"/>
    </source>
</evidence>
<dbReference type="InterPro" id="IPR046341">
    <property type="entry name" value="SET_dom_sf"/>
</dbReference>
<dbReference type="Gene3D" id="2.170.270.10">
    <property type="entry name" value="SET domain"/>
    <property type="match status" value="1"/>
</dbReference>
<feature type="region of interest" description="Disordered" evidence="1">
    <location>
        <begin position="15"/>
        <end position="46"/>
    </location>
</feature>
<feature type="domain" description="SET" evidence="2">
    <location>
        <begin position="215"/>
        <end position="443"/>
    </location>
</feature>
<dbReference type="GO" id="GO:0005634">
    <property type="term" value="C:nucleus"/>
    <property type="evidence" value="ECO:0007669"/>
    <property type="project" value="TreeGrafter"/>
</dbReference>
<evidence type="ECO:0000259" key="2">
    <source>
        <dbReference type="PROSITE" id="PS50280"/>
    </source>
</evidence>
<dbReference type="AlphaFoldDB" id="A0A2H1FPA5"/>
<evidence type="ECO:0000313" key="4">
    <source>
        <dbReference type="Proteomes" id="UP000245764"/>
    </source>
</evidence>